<dbReference type="InterPro" id="IPR039261">
    <property type="entry name" value="FNR_nucleotide-bd"/>
</dbReference>
<dbReference type="Gene3D" id="2.40.30.10">
    <property type="entry name" value="Translation factors"/>
    <property type="match status" value="1"/>
</dbReference>
<dbReference type="GO" id="GO:0016491">
    <property type="term" value="F:oxidoreductase activity"/>
    <property type="evidence" value="ECO:0007669"/>
    <property type="project" value="UniProtKB-KW"/>
</dbReference>
<dbReference type="InterPro" id="IPR017938">
    <property type="entry name" value="Riboflavin_synthase-like_b-brl"/>
</dbReference>
<evidence type="ECO:0000256" key="4">
    <source>
        <dbReference type="ARBA" id="ARBA00023002"/>
    </source>
</evidence>
<evidence type="ECO:0000256" key="3">
    <source>
        <dbReference type="ARBA" id="ARBA00022723"/>
    </source>
</evidence>
<protein>
    <submittedName>
        <fullName evidence="9">Oxidoreductase</fullName>
    </submittedName>
</protein>
<dbReference type="Proteomes" id="UP000589085">
    <property type="component" value="Unassembled WGS sequence"/>
</dbReference>
<dbReference type="Gene3D" id="3.40.50.80">
    <property type="entry name" value="Nucleotide-binding domain of ferredoxin-NADP reductase (FNR) module"/>
    <property type="match status" value="1"/>
</dbReference>
<sequence length="315" mass="34248">MADTMRVRASVLKWEARDVVSLELRALDGGPLPPFTAGSHIDLFLANGITRSYSLSNDPAETHRYVVGVAHDANSRGGSRYIHETLRIGAEFEIGRPRNHFSLDETTNDHVFIAGGIGITPILSMMRRLHALGNRPELYYAVRDHACLSFADEIRALSREPVFHIDSEAGGYLDIASIVEAHPGADFYCCGPTPMLDTFEKATAHLPESRVHLERFSAAPVKATGVEASFQVECAKSGKVFEIPPDKSIADVLEAAGVPVTSSCREGVCGSCETRVISGQPVHRDSVLSKSEKVANKTMMICVSRCQSGRLVLDL</sequence>
<dbReference type="Pfam" id="PF00111">
    <property type="entry name" value="Fer2"/>
    <property type="match status" value="1"/>
</dbReference>
<dbReference type="PANTHER" id="PTHR47354">
    <property type="entry name" value="NADH OXIDOREDUCTASE HCR"/>
    <property type="match status" value="1"/>
</dbReference>
<dbReference type="PROSITE" id="PS51085">
    <property type="entry name" value="2FE2S_FER_2"/>
    <property type="match status" value="1"/>
</dbReference>
<evidence type="ECO:0000256" key="6">
    <source>
        <dbReference type="ARBA" id="ARBA00023014"/>
    </source>
</evidence>
<keyword evidence="1" id="KW-0285">Flavoprotein</keyword>
<dbReference type="PROSITE" id="PS00197">
    <property type="entry name" value="2FE2S_FER_1"/>
    <property type="match status" value="1"/>
</dbReference>
<dbReference type="SUPFAM" id="SSF54292">
    <property type="entry name" value="2Fe-2S ferredoxin-like"/>
    <property type="match status" value="1"/>
</dbReference>
<dbReference type="SUPFAM" id="SSF63380">
    <property type="entry name" value="Riboflavin synthase domain-like"/>
    <property type="match status" value="1"/>
</dbReference>
<dbReference type="PROSITE" id="PS51384">
    <property type="entry name" value="FAD_FR"/>
    <property type="match status" value="1"/>
</dbReference>
<dbReference type="InterPro" id="IPR012675">
    <property type="entry name" value="Beta-grasp_dom_sf"/>
</dbReference>
<evidence type="ECO:0000313" key="10">
    <source>
        <dbReference type="Proteomes" id="UP000589085"/>
    </source>
</evidence>
<dbReference type="GO" id="GO:0046872">
    <property type="term" value="F:metal ion binding"/>
    <property type="evidence" value="ECO:0007669"/>
    <property type="project" value="UniProtKB-KW"/>
</dbReference>
<dbReference type="SUPFAM" id="SSF52343">
    <property type="entry name" value="Ferredoxin reductase-like, C-terminal NADP-linked domain"/>
    <property type="match status" value="1"/>
</dbReference>
<evidence type="ECO:0000313" key="9">
    <source>
        <dbReference type="EMBL" id="MBB2162241.1"/>
    </source>
</evidence>
<evidence type="ECO:0000259" key="7">
    <source>
        <dbReference type="PROSITE" id="PS51085"/>
    </source>
</evidence>
<dbReference type="AlphaFoldDB" id="A0A7W4IG31"/>
<dbReference type="InterPro" id="IPR001433">
    <property type="entry name" value="OxRdtase_FAD/NAD-bd"/>
</dbReference>
<feature type="domain" description="2Fe-2S ferredoxin-type" evidence="7">
    <location>
        <begin position="226"/>
        <end position="315"/>
    </location>
</feature>
<evidence type="ECO:0000256" key="1">
    <source>
        <dbReference type="ARBA" id="ARBA00022630"/>
    </source>
</evidence>
<evidence type="ECO:0000259" key="8">
    <source>
        <dbReference type="PROSITE" id="PS51384"/>
    </source>
</evidence>
<proteinExistence type="predicted"/>
<dbReference type="InterPro" id="IPR001041">
    <property type="entry name" value="2Fe-2S_ferredoxin-type"/>
</dbReference>
<dbReference type="InterPro" id="IPR050415">
    <property type="entry name" value="MRET"/>
</dbReference>
<keyword evidence="4" id="KW-0560">Oxidoreductase</keyword>
<dbReference type="RefSeq" id="WP_182999066.1">
    <property type="nucleotide sequence ID" value="NZ_JABEQJ010000034.1"/>
</dbReference>
<comment type="caution">
    <text evidence="9">The sequence shown here is derived from an EMBL/GenBank/DDBJ whole genome shotgun (WGS) entry which is preliminary data.</text>
</comment>
<keyword evidence="6" id="KW-0411">Iron-sulfur</keyword>
<evidence type="ECO:0000256" key="2">
    <source>
        <dbReference type="ARBA" id="ARBA00022714"/>
    </source>
</evidence>
<name>A0A7W4IG31_9PROT</name>
<dbReference type="EMBL" id="JABEQJ010000034">
    <property type="protein sequence ID" value="MBB2162241.1"/>
    <property type="molecule type" value="Genomic_DNA"/>
</dbReference>
<dbReference type="PRINTS" id="PR00409">
    <property type="entry name" value="PHDIOXRDTASE"/>
</dbReference>
<dbReference type="CDD" id="cd06185">
    <property type="entry name" value="PDR_like"/>
    <property type="match status" value="1"/>
</dbReference>
<keyword evidence="5" id="KW-0408">Iron</keyword>
<dbReference type="Gene3D" id="3.10.20.30">
    <property type="match status" value="1"/>
</dbReference>
<dbReference type="InterPro" id="IPR036010">
    <property type="entry name" value="2Fe-2S_ferredoxin-like_sf"/>
</dbReference>
<keyword evidence="3" id="KW-0479">Metal-binding</keyword>
<organism evidence="9 10">
    <name type="scientific">Gluconacetobacter sacchari</name>
    <dbReference type="NCBI Taxonomy" id="92759"/>
    <lineage>
        <taxon>Bacteria</taxon>
        <taxon>Pseudomonadati</taxon>
        <taxon>Pseudomonadota</taxon>
        <taxon>Alphaproteobacteria</taxon>
        <taxon>Acetobacterales</taxon>
        <taxon>Acetobacteraceae</taxon>
        <taxon>Gluconacetobacter</taxon>
    </lineage>
</organism>
<reference evidence="9 10" key="1">
    <citation type="submission" date="2020-04" db="EMBL/GenBank/DDBJ databases">
        <title>Description of novel Gluconacetobacter.</title>
        <authorList>
            <person name="Sombolestani A."/>
        </authorList>
    </citation>
    <scope>NUCLEOTIDE SEQUENCE [LARGE SCALE GENOMIC DNA]</scope>
    <source>
        <strain evidence="9 10">LMG 19747</strain>
    </source>
</reference>
<keyword evidence="2" id="KW-0001">2Fe-2S</keyword>
<dbReference type="GO" id="GO:0051537">
    <property type="term" value="F:2 iron, 2 sulfur cluster binding"/>
    <property type="evidence" value="ECO:0007669"/>
    <property type="project" value="UniProtKB-KW"/>
</dbReference>
<evidence type="ECO:0000256" key="5">
    <source>
        <dbReference type="ARBA" id="ARBA00023004"/>
    </source>
</evidence>
<dbReference type="PANTHER" id="PTHR47354:SF1">
    <property type="entry name" value="CARNITINE MONOOXYGENASE REDUCTASE SUBUNIT"/>
    <property type="match status" value="1"/>
</dbReference>
<gene>
    <name evidence="9" type="ORF">HLH48_19105</name>
</gene>
<dbReference type="InterPro" id="IPR006058">
    <property type="entry name" value="2Fe2S_fd_BS"/>
</dbReference>
<dbReference type="CDD" id="cd00207">
    <property type="entry name" value="fer2"/>
    <property type="match status" value="1"/>
</dbReference>
<feature type="domain" description="FAD-binding FR-type" evidence="8">
    <location>
        <begin position="2"/>
        <end position="104"/>
    </location>
</feature>
<dbReference type="Pfam" id="PF00175">
    <property type="entry name" value="NAD_binding_1"/>
    <property type="match status" value="1"/>
</dbReference>
<accession>A0A7W4IG31</accession>
<dbReference type="InterPro" id="IPR017927">
    <property type="entry name" value="FAD-bd_FR_type"/>
</dbReference>